<evidence type="ECO:0000313" key="8">
    <source>
        <dbReference type="Proteomes" id="UP000028341"/>
    </source>
</evidence>
<feature type="compositionally biased region" description="Gly residues" evidence="5">
    <location>
        <begin position="229"/>
        <end position="238"/>
    </location>
</feature>
<dbReference type="STRING" id="55952.BU52_04835"/>
<evidence type="ECO:0000313" key="7">
    <source>
        <dbReference type="EMBL" id="KES08355.1"/>
    </source>
</evidence>
<dbReference type="Gene3D" id="2.60.40.1760">
    <property type="entry name" value="glycosyl hydrolase (family 31)"/>
    <property type="match status" value="1"/>
</dbReference>
<feature type="region of interest" description="Disordered" evidence="5">
    <location>
        <begin position="1"/>
        <end position="24"/>
    </location>
</feature>
<gene>
    <name evidence="7" type="ORF">BU52_04835</name>
</gene>
<dbReference type="GO" id="GO:0004553">
    <property type="term" value="F:hydrolase activity, hydrolyzing O-glycosyl compounds"/>
    <property type="evidence" value="ECO:0007669"/>
    <property type="project" value="InterPro"/>
</dbReference>
<protein>
    <recommendedName>
        <fullName evidence="6">Glycoside hydrolase family 31 TIM barrel domain-containing protein</fullName>
    </recommendedName>
</protein>
<accession>A0A081XXT2</accession>
<keyword evidence="2 4" id="KW-0378">Hydrolase</keyword>
<evidence type="ECO:0000256" key="2">
    <source>
        <dbReference type="ARBA" id="ARBA00022801"/>
    </source>
</evidence>
<dbReference type="SUPFAM" id="SSF74650">
    <property type="entry name" value="Galactose mutarotase-like"/>
    <property type="match status" value="1"/>
</dbReference>
<dbReference type="InterPro" id="IPR011013">
    <property type="entry name" value="Gal_mutarotase_sf_dom"/>
</dbReference>
<evidence type="ECO:0000256" key="5">
    <source>
        <dbReference type="SAM" id="MobiDB-lite"/>
    </source>
</evidence>
<evidence type="ECO:0000259" key="6">
    <source>
        <dbReference type="Pfam" id="PF01055"/>
    </source>
</evidence>
<feature type="region of interest" description="Disordered" evidence="5">
    <location>
        <begin position="193"/>
        <end position="263"/>
    </location>
</feature>
<dbReference type="Gene3D" id="3.20.20.80">
    <property type="entry name" value="Glycosidases"/>
    <property type="match status" value="1"/>
</dbReference>
<feature type="domain" description="Glycoside hydrolase family 31 TIM barrel" evidence="6">
    <location>
        <begin position="89"/>
        <end position="141"/>
    </location>
</feature>
<dbReference type="SUPFAM" id="SSF51445">
    <property type="entry name" value="(Trans)glycosidases"/>
    <property type="match status" value="1"/>
</dbReference>
<dbReference type="InterPro" id="IPR017853">
    <property type="entry name" value="GH"/>
</dbReference>
<reference evidence="7 8" key="1">
    <citation type="submission" date="2014-02" db="EMBL/GenBank/DDBJ databases">
        <title>The genome announcement of Streptomyces toyocaensis NRRL15009.</title>
        <authorList>
            <person name="Hong H.-J."/>
            <person name="Kwun M.J."/>
        </authorList>
    </citation>
    <scope>NUCLEOTIDE SEQUENCE [LARGE SCALE GENOMIC DNA]</scope>
    <source>
        <strain evidence="7 8">NRRL 15009</strain>
    </source>
</reference>
<keyword evidence="8" id="KW-1185">Reference proteome</keyword>
<dbReference type="CDD" id="cd14752">
    <property type="entry name" value="GH31_N"/>
    <property type="match status" value="1"/>
</dbReference>
<proteinExistence type="inferred from homology"/>
<name>A0A081XXT2_STRTO</name>
<evidence type="ECO:0000256" key="3">
    <source>
        <dbReference type="ARBA" id="ARBA00023295"/>
    </source>
</evidence>
<dbReference type="PANTHER" id="PTHR43053:SF4">
    <property type="entry name" value="MYOGENESIS-REGULATING GLYCOSIDASE"/>
    <property type="match status" value="1"/>
</dbReference>
<keyword evidence="3 4" id="KW-0326">Glycosidase</keyword>
<sequence length="263" mass="27843">MGQVGNRCESPPHGVPLRKGPATERPVLPASRGYGVFVNHPGAVSFEIGSESVGQVQFSVEDQSLEYYLAAGPTPKEVLGRYTALTRRPALPPAWSFGLWLSASFTTSYDEGTVTSLVDGMADRGIPLPVFHFDCFWMREYQWGLPLYVREGAVLPLAGDDSRPDGDRLDGPVLLVHPPAGPGGTAEVTVERRGRAAGRDVPGPTGRRRPAGHGVGVRPPVHGARRGRGGGTGHGPGVGAAAVTRSRPRMTAGDVTRTRQGGR</sequence>
<dbReference type="eggNOG" id="COG1501">
    <property type="taxonomic scope" value="Bacteria"/>
</dbReference>
<dbReference type="EMBL" id="JFCB01000002">
    <property type="protein sequence ID" value="KES08355.1"/>
    <property type="molecule type" value="Genomic_DNA"/>
</dbReference>
<dbReference type="InterPro" id="IPR050985">
    <property type="entry name" value="Alpha-glycosidase_related"/>
</dbReference>
<dbReference type="AlphaFoldDB" id="A0A081XXT2"/>
<organism evidence="7 8">
    <name type="scientific">Streptomyces toyocaensis</name>
    <dbReference type="NCBI Taxonomy" id="55952"/>
    <lineage>
        <taxon>Bacteria</taxon>
        <taxon>Bacillati</taxon>
        <taxon>Actinomycetota</taxon>
        <taxon>Actinomycetes</taxon>
        <taxon>Kitasatosporales</taxon>
        <taxon>Streptomycetaceae</taxon>
        <taxon>Streptomyces</taxon>
    </lineage>
</organism>
<dbReference type="Pfam" id="PF01055">
    <property type="entry name" value="Glyco_hydro_31_2nd"/>
    <property type="match status" value="1"/>
</dbReference>
<evidence type="ECO:0000256" key="4">
    <source>
        <dbReference type="RuleBase" id="RU361185"/>
    </source>
</evidence>
<dbReference type="Proteomes" id="UP000028341">
    <property type="component" value="Unassembled WGS sequence"/>
</dbReference>
<comment type="caution">
    <text evidence="7">The sequence shown here is derived from an EMBL/GenBank/DDBJ whole genome shotgun (WGS) entry which is preliminary data.</text>
</comment>
<comment type="similarity">
    <text evidence="1 4">Belongs to the glycosyl hydrolase 31 family.</text>
</comment>
<dbReference type="GO" id="GO:0005975">
    <property type="term" value="P:carbohydrate metabolic process"/>
    <property type="evidence" value="ECO:0007669"/>
    <property type="project" value="InterPro"/>
</dbReference>
<dbReference type="GO" id="GO:0030246">
    <property type="term" value="F:carbohydrate binding"/>
    <property type="evidence" value="ECO:0007669"/>
    <property type="project" value="InterPro"/>
</dbReference>
<dbReference type="PANTHER" id="PTHR43053">
    <property type="entry name" value="GLYCOSIDASE FAMILY 31"/>
    <property type="match status" value="1"/>
</dbReference>
<dbReference type="InterPro" id="IPR000322">
    <property type="entry name" value="Glyco_hydro_31_TIM"/>
</dbReference>
<evidence type="ECO:0000256" key="1">
    <source>
        <dbReference type="ARBA" id="ARBA00007806"/>
    </source>
</evidence>